<reference evidence="3" key="1">
    <citation type="submission" date="2022-02" db="EMBL/GenBank/DDBJ databases">
        <authorList>
            <person name="King R."/>
        </authorList>
    </citation>
    <scope>NUCLEOTIDE SEQUENCE</scope>
</reference>
<dbReference type="Proteomes" id="UP001154329">
    <property type="component" value="Chromosome 1"/>
</dbReference>
<proteinExistence type="predicted"/>
<keyword evidence="2" id="KW-0472">Membrane</keyword>
<keyword evidence="4" id="KW-1185">Reference proteome</keyword>
<keyword evidence="2" id="KW-0812">Transmembrane</keyword>
<name>A0A9P0NBR3_APHGO</name>
<accession>A0A9P0NBR3</accession>
<feature type="compositionally biased region" description="Basic residues" evidence="1">
    <location>
        <begin position="1"/>
        <end position="11"/>
    </location>
</feature>
<feature type="transmembrane region" description="Helical" evidence="2">
    <location>
        <begin position="130"/>
        <end position="156"/>
    </location>
</feature>
<evidence type="ECO:0000313" key="3">
    <source>
        <dbReference type="EMBL" id="CAH1708538.1"/>
    </source>
</evidence>
<evidence type="ECO:0000313" key="4">
    <source>
        <dbReference type="Proteomes" id="UP001154329"/>
    </source>
</evidence>
<gene>
    <name evidence="3" type="ORF">APHIGO_LOCUS454</name>
</gene>
<reference evidence="3" key="2">
    <citation type="submission" date="2022-10" db="EMBL/GenBank/DDBJ databases">
        <authorList>
            <consortium name="ENA_rothamsted_submissions"/>
            <consortium name="culmorum"/>
            <person name="King R."/>
        </authorList>
    </citation>
    <scope>NUCLEOTIDE SEQUENCE</scope>
</reference>
<sequence>MVHRRTGRVGHIHREETGASSVSGRVAGPSASAVTMATVSLRRGPPPLPWDFKLLPFPLGPGGWRPSRAAKAVYVAYYILPLPPFLQQQQQLRSKGHTASSHVSHTNTHTHWTRTLGKSKKGSAADEFDFFLLLFTRVLYYIVAADAAAVVITYTYSEFVRGWE</sequence>
<evidence type="ECO:0000256" key="1">
    <source>
        <dbReference type="SAM" id="MobiDB-lite"/>
    </source>
</evidence>
<keyword evidence="2" id="KW-1133">Transmembrane helix</keyword>
<organism evidence="3 4">
    <name type="scientific">Aphis gossypii</name>
    <name type="common">Cotton aphid</name>
    <dbReference type="NCBI Taxonomy" id="80765"/>
    <lineage>
        <taxon>Eukaryota</taxon>
        <taxon>Metazoa</taxon>
        <taxon>Ecdysozoa</taxon>
        <taxon>Arthropoda</taxon>
        <taxon>Hexapoda</taxon>
        <taxon>Insecta</taxon>
        <taxon>Pterygota</taxon>
        <taxon>Neoptera</taxon>
        <taxon>Paraneoptera</taxon>
        <taxon>Hemiptera</taxon>
        <taxon>Sternorrhyncha</taxon>
        <taxon>Aphidomorpha</taxon>
        <taxon>Aphidoidea</taxon>
        <taxon>Aphididae</taxon>
        <taxon>Aphidini</taxon>
        <taxon>Aphis</taxon>
        <taxon>Aphis</taxon>
    </lineage>
</organism>
<feature type="region of interest" description="Disordered" evidence="1">
    <location>
        <begin position="1"/>
        <end position="28"/>
    </location>
</feature>
<evidence type="ECO:0000256" key="2">
    <source>
        <dbReference type="SAM" id="Phobius"/>
    </source>
</evidence>
<dbReference type="EMBL" id="OU899034">
    <property type="protein sequence ID" value="CAH1708538.1"/>
    <property type="molecule type" value="Genomic_DNA"/>
</dbReference>
<protein>
    <submittedName>
        <fullName evidence="3">Uncharacterized protein</fullName>
    </submittedName>
</protein>
<dbReference type="AlphaFoldDB" id="A0A9P0NBR3"/>